<feature type="transmembrane region" description="Helical" evidence="1">
    <location>
        <begin position="12"/>
        <end position="32"/>
    </location>
</feature>
<sequence>MSGMVTSRHGRRLWRFALLAFVMLAVVAMHHVSAPNRAEQHGATTTTATITDTAVDGAGTADVVDAGAATFDTGGHGLHIPVADDAGSGPTEHSPAHHLLNMCLAVLMAAALVGGLWLLLARISVMVSPLRRGTAPPAVHARPPRRRHGFALLLSLCVIRV</sequence>
<keyword evidence="1" id="KW-0472">Membrane</keyword>
<protein>
    <submittedName>
        <fullName evidence="2">Uncharacterized protein</fullName>
    </submittedName>
</protein>
<dbReference type="EMBL" id="JAAGOA010000011">
    <property type="protein sequence ID" value="NEE01820.1"/>
    <property type="molecule type" value="Genomic_DNA"/>
</dbReference>
<dbReference type="Proteomes" id="UP000475214">
    <property type="component" value="Unassembled WGS sequence"/>
</dbReference>
<organism evidence="2 3">
    <name type="scientific">Phytoactinopolyspora halotolerans</name>
    <dbReference type="NCBI Taxonomy" id="1981512"/>
    <lineage>
        <taxon>Bacteria</taxon>
        <taxon>Bacillati</taxon>
        <taxon>Actinomycetota</taxon>
        <taxon>Actinomycetes</taxon>
        <taxon>Jiangellales</taxon>
        <taxon>Jiangellaceae</taxon>
        <taxon>Phytoactinopolyspora</taxon>
    </lineage>
</organism>
<evidence type="ECO:0000313" key="3">
    <source>
        <dbReference type="Proteomes" id="UP000475214"/>
    </source>
</evidence>
<reference evidence="2 3" key="1">
    <citation type="submission" date="2020-02" db="EMBL/GenBank/DDBJ databases">
        <authorList>
            <person name="Li X.-J."/>
            <person name="Han X.-M."/>
        </authorList>
    </citation>
    <scope>NUCLEOTIDE SEQUENCE [LARGE SCALE GENOMIC DNA]</scope>
    <source>
        <strain evidence="2 3">CCTCC AB 2017055</strain>
    </source>
</reference>
<gene>
    <name evidence="2" type="ORF">G1H10_16730</name>
</gene>
<evidence type="ECO:0000256" key="1">
    <source>
        <dbReference type="SAM" id="Phobius"/>
    </source>
</evidence>
<dbReference type="RefSeq" id="WP_163739805.1">
    <property type="nucleotide sequence ID" value="NZ_JAAGOA010000011.1"/>
</dbReference>
<comment type="caution">
    <text evidence="2">The sequence shown here is derived from an EMBL/GenBank/DDBJ whole genome shotgun (WGS) entry which is preliminary data.</text>
</comment>
<accession>A0A6L9SCT7</accession>
<dbReference type="AlphaFoldDB" id="A0A6L9SCT7"/>
<name>A0A6L9SCT7_9ACTN</name>
<keyword evidence="1" id="KW-1133">Transmembrane helix</keyword>
<feature type="transmembrane region" description="Helical" evidence="1">
    <location>
        <begin position="99"/>
        <end position="121"/>
    </location>
</feature>
<keyword evidence="3" id="KW-1185">Reference proteome</keyword>
<proteinExistence type="predicted"/>
<evidence type="ECO:0000313" key="2">
    <source>
        <dbReference type="EMBL" id="NEE01820.1"/>
    </source>
</evidence>
<keyword evidence="1" id="KW-0812">Transmembrane</keyword>